<keyword evidence="3" id="KW-1185">Reference proteome</keyword>
<organism evidence="2 3">
    <name type="scientific">Austropuccinia psidii MF-1</name>
    <dbReference type="NCBI Taxonomy" id="1389203"/>
    <lineage>
        <taxon>Eukaryota</taxon>
        <taxon>Fungi</taxon>
        <taxon>Dikarya</taxon>
        <taxon>Basidiomycota</taxon>
        <taxon>Pucciniomycotina</taxon>
        <taxon>Pucciniomycetes</taxon>
        <taxon>Pucciniales</taxon>
        <taxon>Sphaerophragmiaceae</taxon>
        <taxon>Austropuccinia</taxon>
    </lineage>
</organism>
<dbReference type="Proteomes" id="UP000765509">
    <property type="component" value="Unassembled WGS sequence"/>
</dbReference>
<gene>
    <name evidence="2" type="ORF">O181_041262</name>
</gene>
<name>A0A9Q3DGD7_9BASI</name>
<keyword evidence="1" id="KW-1133">Transmembrane helix</keyword>
<comment type="caution">
    <text evidence="2">The sequence shown here is derived from an EMBL/GenBank/DDBJ whole genome shotgun (WGS) entry which is preliminary data.</text>
</comment>
<dbReference type="EMBL" id="AVOT02016381">
    <property type="protein sequence ID" value="MBW0501547.1"/>
    <property type="molecule type" value="Genomic_DNA"/>
</dbReference>
<evidence type="ECO:0000313" key="2">
    <source>
        <dbReference type="EMBL" id="MBW0501547.1"/>
    </source>
</evidence>
<sequence>MSKLWTKAPLGERLLPSSDLCFLRRKNPDRLNQSWINDTQELGRKLQVKSSLASSLTLGRALEQEKLEIRTLTTSPQCFPAQRSPCHASILWQQHSRAICFPPTRPATSSLLQHASLISLLFYFFSFSSLVGVLFYLAHQRVLCNISDVYYTLHLFQLYTSSMLWLNENPQTIQKPLLEIRWLLTFLVLSEVLVEYKFYFLSPDLL</sequence>
<reference evidence="2" key="1">
    <citation type="submission" date="2021-03" db="EMBL/GenBank/DDBJ databases">
        <title>Draft genome sequence of rust myrtle Austropuccinia psidii MF-1, a brazilian biotype.</title>
        <authorList>
            <person name="Quecine M.C."/>
            <person name="Pachon D.M.R."/>
            <person name="Bonatelli M.L."/>
            <person name="Correr F.H."/>
            <person name="Franceschini L.M."/>
            <person name="Leite T.F."/>
            <person name="Margarido G.R.A."/>
            <person name="Almeida C.A."/>
            <person name="Ferrarezi J.A."/>
            <person name="Labate C.A."/>
        </authorList>
    </citation>
    <scope>NUCLEOTIDE SEQUENCE</scope>
    <source>
        <strain evidence="2">MF-1</strain>
    </source>
</reference>
<dbReference type="AlphaFoldDB" id="A0A9Q3DGD7"/>
<proteinExistence type="predicted"/>
<protein>
    <submittedName>
        <fullName evidence="2">Uncharacterized protein</fullName>
    </submittedName>
</protein>
<feature type="transmembrane region" description="Helical" evidence="1">
    <location>
        <begin position="115"/>
        <end position="137"/>
    </location>
</feature>
<evidence type="ECO:0000256" key="1">
    <source>
        <dbReference type="SAM" id="Phobius"/>
    </source>
</evidence>
<keyword evidence="1" id="KW-0812">Transmembrane</keyword>
<accession>A0A9Q3DGD7</accession>
<keyword evidence="1" id="KW-0472">Membrane</keyword>
<evidence type="ECO:0000313" key="3">
    <source>
        <dbReference type="Proteomes" id="UP000765509"/>
    </source>
</evidence>